<dbReference type="PIRSF" id="PIRSF000390">
    <property type="entry name" value="PLP_StrS"/>
    <property type="match status" value="1"/>
</dbReference>
<evidence type="ECO:0000313" key="4">
    <source>
        <dbReference type="EMBL" id="BFG70383.1"/>
    </source>
</evidence>
<feature type="modified residue" description="N6-(pyridoxal phosphate)lysine" evidence="2">
    <location>
        <position position="215"/>
    </location>
</feature>
<keyword evidence="4" id="KW-0032">Aminotransferase</keyword>
<dbReference type="GO" id="GO:0030170">
    <property type="term" value="F:pyridoxal phosphate binding"/>
    <property type="evidence" value="ECO:0007669"/>
    <property type="project" value="TreeGrafter"/>
</dbReference>
<dbReference type="InterPro" id="IPR000653">
    <property type="entry name" value="DegT/StrS_aminotransferase"/>
</dbReference>
<keyword evidence="4" id="KW-0808">Transferase</keyword>
<dbReference type="PANTHER" id="PTHR30244:SF30">
    <property type="entry name" value="BLR5990 PROTEIN"/>
    <property type="match status" value="1"/>
</dbReference>
<dbReference type="RefSeq" id="WP_353550664.1">
    <property type="nucleotide sequence ID" value="NZ_AP029612.1"/>
</dbReference>
<dbReference type="CDD" id="cd00616">
    <property type="entry name" value="AHBA_syn"/>
    <property type="match status" value="1"/>
</dbReference>
<dbReference type="InterPro" id="IPR015421">
    <property type="entry name" value="PyrdxlP-dep_Trfase_major"/>
</dbReference>
<sequence>MFEDIIDEIRRLFKKSSGFIPLHEPRFQGNESKYVVDAITSTFVSSVGQYVDQFEDRIAKYTGARFAIATVNGTAALHIALILAGVKKDELVITQSLSFIATCNAISYIGADPLFIDIDKQTLGMSSVSLSDFLESKTEIKDNNCYHIPSGKRIAACVPMHTFGHPVDLEKITELCKVHKIPLVEDAAESIGSRYKGKHTGTFGLLGTISLNGNKTITSGGGGAILTDDEYLAKLGKHLTTQSKIPHRWEFDHDMIGYNYRMPNINAALACAQLEQLDSFVESKRRLSEKYNCFFKDYPILFMQEPKDSYSNYWLNAIILSDKSERDAFLEYSNDQLVMTRPVWRLMHKIKMFSNSYCEDMSSSEWVSERLVNIPSSVIL</sequence>
<dbReference type="Gene3D" id="3.40.640.10">
    <property type="entry name" value="Type I PLP-dependent aspartate aminotransferase-like (Major domain)"/>
    <property type="match status" value="1"/>
</dbReference>
<keyword evidence="2 3" id="KW-0663">Pyridoxal phosphate</keyword>
<evidence type="ECO:0000256" key="3">
    <source>
        <dbReference type="RuleBase" id="RU004508"/>
    </source>
</evidence>
<dbReference type="SUPFAM" id="SSF53383">
    <property type="entry name" value="PLP-dependent transferases"/>
    <property type="match status" value="1"/>
</dbReference>
<dbReference type="EMBL" id="AP029612">
    <property type="protein sequence ID" value="BFG70383.1"/>
    <property type="molecule type" value="Genomic_DNA"/>
</dbReference>
<dbReference type="GO" id="GO:0000271">
    <property type="term" value="P:polysaccharide biosynthetic process"/>
    <property type="evidence" value="ECO:0007669"/>
    <property type="project" value="TreeGrafter"/>
</dbReference>
<dbReference type="NCBIfam" id="TIGR04181">
    <property type="entry name" value="NHT_00031"/>
    <property type="match status" value="1"/>
</dbReference>
<feature type="active site" description="Proton acceptor" evidence="1">
    <location>
        <position position="215"/>
    </location>
</feature>
<comment type="similarity">
    <text evidence="3">Belongs to the DegT/DnrJ/EryC1 family.</text>
</comment>
<gene>
    <name evidence="4" type="ORF">KACHI17_12640</name>
</gene>
<reference evidence="4" key="1">
    <citation type="submission" date="2024-02" db="EMBL/GenBank/DDBJ databases">
        <title>Sediminibacterium planktonica sp. nov. and Sediminibacterium longus sp. nov., isolated from surface lake and river water.</title>
        <authorList>
            <person name="Watanabe K."/>
            <person name="Takemine S."/>
            <person name="Ishii Y."/>
            <person name="Ogata Y."/>
            <person name="Shindo C."/>
            <person name="Suda W."/>
        </authorList>
    </citation>
    <scope>NUCLEOTIDE SEQUENCE</scope>
    <source>
        <strain evidence="4">KACHI17</strain>
    </source>
</reference>
<dbReference type="PANTHER" id="PTHR30244">
    <property type="entry name" value="TRANSAMINASE"/>
    <property type="match status" value="1"/>
</dbReference>
<name>A0AAT9GIH4_9BACT</name>
<evidence type="ECO:0000256" key="1">
    <source>
        <dbReference type="PIRSR" id="PIRSR000390-1"/>
    </source>
</evidence>
<dbReference type="AlphaFoldDB" id="A0AAT9GIH4"/>
<dbReference type="InterPro" id="IPR026385">
    <property type="entry name" value="LegC-like"/>
</dbReference>
<dbReference type="Gene3D" id="3.90.1150.10">
    <property type="entry name" value="Aspartate Aminotransferase, domain 1"/>
    <property type="match status" value="1"/>
</dbReference>
<dbReference type="InterPro" id="IPR015424">
    <property type="entry name" value="PyrdxlP-dep_Trfase"/>
</dbReference>
<accession>A0AAT9GIH4</accession>
<dbReference type="InterPro" id="IPR015422">
    <property type="entry name" value="PyrdxlP-dep_Trfase_small"/>
</dbReference>
<protein>
    <submittedName>
        <fullName evidence="4">LegC family aminotransferase</fullName>
    </submittedName>
</protein>
<evidence type="ECO:0000256" key="2">
    <source>
        <dbReference type="PIRSR" id="PIRSR000390-2"/>
    </source>
</evidence>
<dbReference type="Pfam" id="PF01041">
    <property type="entry name" value="DegT_DnrJ_EryC1"/>
    <property type="match status" value="1"/>
</dbReference>
<proteinExistence type="inferred from homology"/>
<dbReference type="GO" id="GO:0008483">
    <property type="term" value="F:transaminase activity"/>
    <property type="evidence" value="ECO:0007669"/>
    <property type="project" value="UniProtKB-KW"/>
</dbReference>
<organism evidence="4">
    <name type="scientific">Sediminibacterium sp. KACHI17</name>
    <dbReference type="NCBI Taxonomy" id="1751071"/>
    <lineage>
        <taxon>Bacteria</taxon>
        <taxon>Pseudomonadati</taxon>
        <taxon>Bacteroidota</taxon>
        <taxon>Chitinophagia</taxon>
        <taxon>Chitinophagales</taxon>
        <taxon>Chitinophagaceae</taxon>
        <taxon>Sediminibacterium</taxon>
    </lineage>
</organism>